<evidence type="ECO:0000259" key="1">
    <source>
        <dbReference type="SMART" id="SM00829"/>
    </source>
</evidence>
<dbReference type="PANTHER" id="PTHR44013">
    <property type="entry name" value="ZINC-TYPE ALCOHOL DEHYDROGENASE-LIKE PROTEIN C16A3.02C"/>
    <property type="match status" value="1"/>
</dbReference>
<dbReference type="CDD" id="cd08267">
    <property type="entry name" value="MDR1"/>
    <property type="match status" value="1"/>
</dbReference>
<accession>A0A495X7Z9</accession>
<dbReference type="Pfam" id="PF08240">
    <property type="entry name" value="ADH_N"/>
    <property type="match status" value="1"/>
</dbReference>
<dbReference type="SUPFAM" id="SSF50129">
    <property type="entry name" value="GroES-like"/>
    <property type="match status" value="1"/>
</dbReference>
<gene>
    <name evidence="2" type="ORF">DFJ66_0834</name>
</gene>
<dbReference type="Gene3D" id="3.40.50.720">
    <property type="entry name" value="NAD(P)-binding Rossmann-like Domain"/>
    <property type="match status" value="1"/>
</dbReference>
<proteinExistence type="predicted"/>
<name>A0A495X7Z9_9PSEU</name>
<organism evidence="2 3">
    <name type="scientific">Saccharothrix variisporea</name>
    <dbReference type="NCBI Taxonomy" id="543527"/>
    <lineage>
        <taxon>Bacteria</taxon>
        <taxon>Bacillati</taxon>
        <taxon>Actinomycetota</taxon>
        <taxon>Actinomycetes</taxon>
        <taxon>Pseudonocardiales</taxon>
        <taxon>Pseudonocardiaceae</taxon>
        <taxon>Saccharothrix</taxon>
    </lineage>
</organism>
<sequence>MRAAVVDRYGAPEVVRVVEVPRPEPRAGEVLVRVRAVAVTAGDARIRAARFPAGFGVVGRLAVGLRGPRRPVLGGSFSGEVVAGEGFAPGEDVCGMAGVRLGAHAEYAAVPAAKLVRKPTGVSHEDAAGLLFGGSTALFFLRDKGSVKAGDKVLVNGASGAIGTNAVQLAKHFGAEVTAVTSARNAELVRSLGADHVLDYTTGALDRTTDRYDLVLDTVGTLSIKSGRRLLTDDGTLLLAVATLADTLRARGNVVAGVAPERPEAFAFLLDLVAKSALRVVVDDVHDLSDIVRAHHRVDSGRKVGNVIVRP</sequence>
<dbReference type="Pfam" id="PF13602">
    <property type="entry name" value="ADH_zinc_N_2"/>
    <property type="match status" value="1"/>
</dbReference>
<dbReference type="AlphaFoldDB" id="A0A495X7Z9"/>
<dbReference type="SUPFAM" id="SSF51735">
    <property type="entry name" value="NAD(P)-binding Rossmann-fold domains"/>
    <property type="match status" value="1"/>
</dbReference>
<dbReference type="RefSeq" id="WP_121218108.1">
    <property type="nucleotide sequence ID" value="NZ_JBIUBA010000023.1"/>
</dbReference>
<dbReference type="OrthoDB" id="9801186at2"/>
<dbReference type="EMBL" id="RBXR01000001">
    <property type="protein sequence ID" value="RKT67658.1"/>
    <property type="molecule type" value="Genomic_DNA"/>
</dbReference>
<keyword evidence="3" id="KW-1185">Reference proteome</keyword>
<evidence type="ECO:0000313" key="2">
    <source>
        <dbReference type="EMBL" id="RKT67658.1"/>
    </source>
</evidence>
<dbReference type="Gene3D" id="3.90.180.10">
    <property type="entry name" value="Medium-chain alcohol dehydrogenases, catalytic domain"/>
    <property type="match status" value="1"/>
</dbReference>
<dbReference type="InterPro" id="IPR011032">
    <property type="entry name" value="GroES-like_sf"/>
</dbReference>
<dbReference type="GO" id="GO:0016491">
    <property type="term" value="F:oxidoreductase activity"/>
    <property type="evidence" value="ECO:0007669"/>
    <property type="project" value="InterPro"/>
</dbReference>
<comment type="caution">
    <text evidence="2">The sequence shown here is derived from an EMBL/GenBank/DDBJ whole genome shotgun (WGS) entry which is preliminary data.</text>
</comment>
<protein>
    <submittedName>
        <fullName evidence="2">NADPH:quinone reductase-like Zn-dependent oxidoreductase</fullName>
    </submittedName>
</protein>
<dbReference type="InterPro" id="IPR013154">
    <property type="entry name" value="ADH-like_N"/>
</dbReference>
<reference evidence="2 3" key="1">
    <citation type="submission" date="2018-10" db="EMBL/GenBank/DDBJ databases">
        <title>Sequencing the genomes of 1000 actinobacteria strains.</title>
        <authorList>
            <person name="Klenk H.-P."/>
        </authorList>
    </citation>
    <scope>NUCLEOTIDE SEQUENCE [LARGE SCALE GENOMIC DNA]</scope>
    <source>
        <strain evidence="2 3">DSM 43911</strain>
    </source>
</reference>
<dbReference type="PANTHER" id="PTHR44013:SF1">
    <property type="entry name" value="ZINC-TYPE ALCOHOL DEHYDROGENASE-LIKE PROTEIN C16A3.02C"/>
    <property type="match status" value="1"/>
</dbReference>
<dbReference type="Proteomes" id="UP000272729">
    <property type="component" value="Unassembled WGS sequence"/>
</dbReference>
<dbReference type="InterPro" id="IPR036291">
    <property type="entry name" value="NAD(P)-bd_dom_sf"/>
</dbReference>
<evidence type="ECO:0000313" key="3">
    <source>
        <dbReference type="Proteomes" id="UP000272729"/>
    </source>
</evidence>
<dbReference type="InterPro" id="IPR052733">
    <property type="entry name" value="Chloroplast_QOR"/>
</dbReference>
<feature type="domain" description="Enoyl reductase (ER)" evidence="1">
    <location>
        <begin position="10"/>
        <end position="309"/>
    </location>
</feature>
<dbReference type="SMART" id="SM00829">
    <property type="entry name" value="PKS_ER"/>
    <property type="match status" value="1"/>
</dbReference>
<dbReference type="InterPro" id="IPR020843">
    <property type="entry name" value="ER"/>
</dbReference>